<dbReference type="GO" id="GO:0005737">
    <property type="term" value="C:cytoplasm"/>
    <property type="evidence" value="ECO:0007669"/>
    <property type="project" value="TreeGrafter"/>
</dbReference>
<dbReference type="AlphaFoldDB" id="A0A927CYK1"/>
<dbReference type="InterPro" id="IPR000182">
    <property type="entry name" value="GNAT_dom"/>
</dbReference>
<name>A0A927CYK1_9BACI</name>
<dbReference type="GO" id="GO:0008999">
    <property type="term" value="F:protein-N-terminal-alanine acetyltransferase activity"/>
    <property type="evidence" value="ECO:0007669"/>
    <property type="project" value="TreeGrafter"/>
</dbReference>
<accession>A0A927CYK1</accession>
<comment type="caution">
    <text evidence="2">The sequence shown here is derived from an EMBL/GenBank/DDBJ whole genome shotgun (WGS) entry which is preliminary data.</text>
</comment>
<protein>
    <submittedName>
        <fullName evidence="2">GNAT family N-acetyltransferase</fullName>
    </submittedName>
</protein>
<dbReference type="RefSeq" id="WP_190999618.1">
    <property type="nucleotide sequence ID" value="NZ_JACXSI010000055.1"/>
</dbReference>
<evidence type="ECO:0000313" key="2">
    <source>
        <dbReference type="EMBL" id="MBD3110088.1"/>
    </source>
</evidence>
<proteinExistence type="predicted"/>
<reference evidence="2" key="1">
    <citation type="submission" date="2020-09" db="EMBL/GenBank/DDBJ databases">
        <title>Bacillus faecalis sp. nov., a moderately halophilic bacterium isolated from cow faeces.</title>
        <authorList>
            <person name="Jiang L."/>
            <person name="Lee J."/>
        </authorList>
    </citation>
    <scope>NUCLEOTIDE SEQUENCE</scope>
    <source>
        <strain evidence="2">AGMB 02131</strain>
    </source>
</reference>
<dbReference type="InterPro" id="IPR051908">
    <property type="entry name" value="Ribosomal_N-acetyltransferase"/>
</dbReference>
<dbReference type="PANTHER" id="PTHR43441">
    <property type="entry name" value="RIBOSOMAL-PROTEIN-SERINE ACETYLTRANSFERASE"/>
    <property type="match status" value="1"/>
</dbReference>
<dbReference type="InterPro" id="IPR016181">
    <property type="entry name" value="Acyl_CoA_acyltransferase"/>
</dbReference>
<evidence type="ECO:0000259" key="1">
    <source>
        <dbReference type="PROSITE" id="PS51186"/>
    </source>
</evidence>
<keyword evidence="3" id="KW-1185">Reference proteome</keyword>
<organism evidence="2 3">
    <name type="scientific">Peribacillus faecalis</name>
    <dbReference type="NCBI Taxonomy" id="2772559"/>
    <lineage>
        <taxon>Bacteria</taxon>
        <taxon>Bacillati</taxon>
        <taxon>Bacillota</taxon>
        <taxon>Bacilli</taxon>
        <taxon>Bacillales</taxon>
        <taxon>Bacillaceae</taxon>
        <taxon>Peribacillus</taxon>
    </lineage>
</organism>
<gene>
    <name evidence="2" type="ORF">IEO70_17275</name>
</gene>
<feature type="domain" description="N-acetyltransferase" evidence="1">
    <location>
        <begin position="36"/>
        <end position="183"/>
    </location>
</feature>
<sequence length="186" mass="21135">MNPILLDFPNEFTTKRLLIRMPMPSDGKAVYDAISTSLPELKPWVPFAQKEQSEQDLEANVRQTHLDFLSRKDLRLHLFLKESGQFIGSSGLHRIDWTVPKFEIGYWLDTRFSGKGYMTEAGQGITDFAFNELKAKRIEIRCDPNNIKSRAIPEKLGYTLEGVLKNNAKAPDSDGLVDTCVFAKIN</sequence>
<dbReference type="Pfam" id="PF13302">
    <property type="entry name" value="Acetyltransf_3"/>
    <property type="match status" value="1"/>
</dbReference>
<dbReference type="GO" id="GO:1990189">
    <property type="term" value="F:protein N-terminal-serine acetyltransferase activity"/>
    <property type="evidence" value="ECO:0007669"/>
    <property type="project" value="TreeGrafter"/>
</dbReference>
<dbReference type="PANTHER" id="PTHR43441:SF3">
    <property type="entry name" value="ACETYLTRANSFERASE"/>
    <property type="match status" value="1"/>
</dbReference>
<dbReference type="Proteomes" id="UP000602076">
    <property type="component" value="Unassembled WGS sequence"/>
</dbReference>
<dbReference type="EMBL" id="JACXSI010000055">
    <property type="protein sequence ID" value="MBD3110088.1"/>
    <property type="molecule type" value="Genomic_DNA"/>
</dbReference>
<dbReference type="SUPFAM" id="SSF55729">
    <property type="entry name" value="Acyl-CoA N-acyltransferases (Nat)"/>
    <property type="match status" value="1"/>
</dbReference>
<evidence type="ECO:0000313" key="3">
    <source>
        <dbReference type="Proteomes" id="UP000602076"/>
    </source>
</evidence>
<dbReference type="Gene3D" id="3.40.630.30">
    <property type="match status" value="1"/>
</dbReference>
<dbReference type="PROSITE" id="PS51186">
    <property type="entry name" value="GNAT"/>
    <property type="match status" value="1"/>
</dbReference>